<feature type="domain" description="C2H2-type" evidence="14">
    <location>
        <begin position="744"/>
        <end position="771"/>
    </location>
</feature>
<evidence type="ECO:0000256" key="1">
    <source>
        <dbReference type="ARBA" id="ARBA00004123"/>
    </source>
</evidence>
<dbReference type="SUPFAM" id="SSF46689">
    <property type="entry name" value="Homeodomain-like"/>
    <property type="match status" value="1"/>
</dbReference>
<sequence>MATCGWFGFCDPIETYRAIKSGPHKGAGNEKAREPARERKVRAGSLGPRAVAHMATIVVIATPRAIGCSEDEAAGVVNAEVGGGCAAGAPTTGSTAGGGSGPGSDASGGGGGGGGGDGAGTGAGGGGHGGGGEGGSTKQGGERCPQCGILCRDVHVLQLHLEDTHKTTYAIDKNDLNAQFPQVSCKVCSKTFANVYRLQRHMISHDESAVLRKFKCPHCEKAFKFKHHLKEHLRIHSGEKPFQCNNCGKRFSHSGSYSSHMTSKKCLIVNLKKSRHTNVTSVDRSPKKAQQPTPPGRREADLLAANNNTFLPILPKLSPSDYQEIQREGAGIYDMPTLLPQMMGFRNYFLQTSLSKILNQLHPTRNLDEVAAKFAPHRELMSPSTADSEGTEGTEGKESPAPTDQVSDRLQGLDAVRLILETVNTSVTKQLLEANVRKLSTSPATMKREFDEDYQDQDSEMSSEMAHYPDWSATDQYDSQSEGLAAKLEDVNQPSAKSGCKRKAEDSSEVDSEDEEDSTQTHNDNGRRVRARSLIDDEQLAVLKGYYAINPRPKKEEIIMIANYINFPTRVVQVWFQNSRARDRRESKIPALVPLANPASQTVIEQPLDLSKKEALTQSPCKENDTSWTKTAISSPGEPKNENPPPHNQDTDDLEDSPLVIDEETTTDSVETKRTAPPPSVETVPKTQPQANTKNESENASQPEAPPAAEVEQGVFFCDRCDKTFSKHSSLARHKYEHSGQRPYKCMECTRAFKHKHHLTEHKRLHSGEKPFQCRKCLKRFSHSGSYSQHMNHRYSYCKPYRE</sequence>
<feature type="domain" description="C2H2-type" evidence="14">
    <location>
        <begin position="772"/>
        <end position="800"/>
    </location>
</feature>
<protein>
    <submittedName>
        <fullName evidence="15">Zinc finger protein 1</fullName>
    </submittedName>
</protein>
<evidence type="ECO:0000256" key="4">
    <source>
        <dbReference type="ARBA" id="ARBA00022771"/>
    </source>
</evidence>
<evidence type="ECO:0000259" key="13">
    <source>
        <dbReference type="PROSITE" id="PS50071"/>
    </source>
</evidence>
<evidence type="ECO:0000259" key="14">
    <source>
        <dbReference type="PROSITE" id="PS50157"/>
    </source>
</evidence>
<dbReference type="Pfam" id="PF00046">
    <property type="entry name" value="Homeodomain"/>
    <property type="match status" value="1"/>
</dbReference>
<dbReference type="GO" id="GO:0000978">
    <property type="term" value="F:RNA polymerase II cis-regulatory region sequence-specific DNA binding"/>
    <property type="evidence" value="ECO:0007669"/>
    <property type="project" value="TreeGrafter"/>
</dbReference>
<feature type="DNA-binding region" description="Homeobox" evidence="10">
    <location>
        <begin position="528"/>
        <end position="587"/>
    </location>
</feature>
<evidence type="ECO:0000256" key="8">
    <source>
        <dbReference type="ARBA" id="ARBA00023242"/>
    </source>
</evidence>
<feature type="domain" description="Homeobox" evidence="13">
    <location>
        <begin position="526"/>
        <end position="586"/>
    </location>
</feature>
<evidence type="ECO:0000256" key="12">
    <source>
        <dbReference type="SAM" id="MobiDB-lite"/>
    </source>
</evidence>
<evidence type="ECO:0000313" key="15">
    <source>
        <dbReference type="EMBL" id="KZC09859.1"/>
    </source>
</evidence>
<dbReference type="InterPro" id="IPR001356">
    <property type="entry name" value="HD"/>
</dbReference>
<feature type="region of interest" description="Disordered" evidence="12">
    <location>
        <begin position="92"/>
        <end position="138"/>
    </location>
</feature>
<dbReference type="InterPro" id="IPR051574">
    <property type="entry name" value="ZnF_E-box_Homeobox"/>
</dbReference>
<dbReference type="Proteomes" id="UP000076502">
    <property type="component" value="Unassembled WGS sequence"/>
</dbReference>
<dbReference type="Gene3D" id="3.30.160.60">
    <property type="entry name" value="Classic Zinc Finger"/>
    <property type="match status" value="6"/>
</dbReference>
<feature type="compositionally biased region" description="Polar residues" evidence="12">
    <location>
        <begin position="277"/>
        <end position="291"/>
    </location>
</feature>
<keyword evidence="2" id="KW-0479">Metal-binding</keyword>
<feature type="compositionally biased region" description="Acidic residues" evidence="12">
    <location>
        <begin position="651"/>
        <end position="666"/>
    </location>
</feature>
<feature type="domain" description="C2H2-type" evidence="14">
    <location>
        <begin position="183"/>
        <end position="205"/>
    </location>
</feature>
<dbReference type="FunFam" id="3.30.160.60:FF:000744">
    <property type="entry name" value="zinc finger E-box-binding homeobox 1"/>
    <property type="match status" value="1"/>
</dbReference>
<feature type="region of interest" description="Disordered" evidence="12">
    <location>
        <begin position="277"/>
        <end position="299"/>
    </location>
</feature>
<evidence type="ECO:0000256" key="6">
    <source>
        <dbReference type="ARBA" id="ARBA00023125"/>
    </source>
</evidence>
<dbReference type="PANTHER" id="PTHR24391:SF27">
    <property type="entry name" value="ZINC FINGER PROTEIN 1"/>
    <property type="match status" value="1"/>
</dbReference>
<keyword evidence="5" id="KW-0862">Zinc</keyword>
<keyword evidence="16" id="KW-1185">Reference proteome</keyword>
<keyword evidence="7 10" id="KW-0371">Homeobox</keyword>
<dbReference type="SMART" id="SM00389">
    <property type="entry name" value="HOX"/>
    <property type="match status" value="1"/>
</dbReference>
<feature type="domain" description="C2H2-type" evidence="14">
    <location>
        <begin position="214"/>
        <end position="241"/>
    </location>
</feature>
<feature type="domain" description="C2H2-type" evidence="14">
    <location>
        <begin position="242"/>
        <end position="261"/>
    </location>
</feature>
<dbReference type="CDD" id="cd00086">
    <property type="entry name" value="homeodomain"/>
    <property type="match status" value="1"/>
</dbReference>
<keyword evidence="8 10" id="KW-0539">Nucleus</keyword>
<feature type="compositionally biased region" description="Polar residues" evidence="12">
    <location>
        <begin position="616"/>
        <end position="634"/>
    </location>
</feature>
<dbReference type="Gene3D" id="1.10.10.60">
    <property type="entry name" value="Homeodomain-like"/>
    <property type="match status" value="1"/>
</dbReference>
<accession>A0A154PD77</accession>
<proteinExistence type="predicted"/>
<dbReference type="PROSITE" id="PS00028">
    <property type="entry name" value="ZINC_FINGER_C2H2_1"/>
    <property type="match status" value="3"/>
</dbReference>
<dbReference type="PANTHER" id="PTHR24391">
    <property type="entry name" value="HISTONE H4 TRANSCRIPTION FACTOR-RELATED"/>
    <property type="match status" value="1"/>
</dbReference>
<feature type="compositionally biased region" description="Gly residues" evidence="12">
    <location>
        <begin position="95"/>
        <end position="138"/>
    </location>
</feature>
<dbReference type="FunFam" id="3.30.160.60:FF:000710">
    <property type="entry name" value="Zinc finger protein 768"/>
    <property type="match status" value="1"/>
</dbReference>
<evidence type="ECO:0000256" key="7">
    <source>
        <dbReference type="ARBA" id="ARBA00023155"/>
    </source>
</evidence>
<feature type="domain" description="C2H2-type" evidence="14">
    <location>
        <begin position="716"/>
        <end position="743"/>
    </location>
</feature>
<dbReference type="Pfam" id="PF00096">
    <property type="entry name" value="zf-C2H2"/>
    <property type="match status" value="2"/>
</dbReference>
<feature type="compositionally biased region" description="Polar residues" evidence="12">
    <location>
        <begin position="685"/>
        <end position="702"/>
    </location>
</feature>
<dbReference type="EMBL" id="KQ434878">
    <property type="protein sequence ID" value="KZC09859.1"/>
    <property type="molecule type" value="Genomic_DNA"/>
</dbReference>
<evidence type="ECO:0000256" key="10">
    <source>
        <dbReference type="PROSITE-ProRule" id="PRU00108"/>
    </source>
</evidence>
<evidence type="ECO:0000256" key="5">
    <source>
        <dbReference type="ARBA" id="ARBA00022833"/>
    </source>
</evidence>
<evidence type="ECO:0000256" key="11">
    <source>
        <dbReference type="RuleBase" id="RU000682"/>
    </source>
</evidence>
<dbReference type="GO" id="GO:0005634">
    <property type="term" value="C:nucleus"/>
    <property type="evidence" value="ECO:0007669"/>
    <property type="project" value="UniProtKB-SubCell"/>
</dbReference>
<evidence type="ECO:0000313" key="16">
    <source>
        <dbReference type="Proteomes" id="UP000076502"/>
    </source>
</evidence>
<dbReference type="InterPro" id="IPR036236">
    <property type="entry name" value="Znf_C2H2_sf"/>
</dbReference>
<dbReference type="PROSITE" id="PS50157">
    <property type="entry name" value="ZINC_FINGER_C2H2_2"/>
    <property type="match status" value="6"/>
</dbReference>
<feature type="region of interest" description="Disordered" evidence="12">
    <location>
        <begin position="489"/>
        <end position="530"/>
    </location>
</feature>
<dbReference type="FunFam" id="3.30.160.60:FF:000013">
    <property type="entry name" value="Putative zinc finger E-box-binding homeobox 2"/>
    <property type="match status" value="2"/>
</dbReference>
<feature type="region of interest" description="Disordered" evidence="12">
    <location>
        <begin position="377"/>
        <end position="408"/>
    </location>
</feature>
<feature type="region of interest" description="Disordered" evidence="12">
    <location>
        <begin position="610"/>
        <end position="709"/>
    </location>
</feature>
<dbReference type="GO" id="GO:0000981">
    <property type="term" value="F:DNA-binding transcription factor activity, RNA polymerase II-specific"/>
    <property type="evidence" value="ECO:0007669"/>
    <property type="project" value="TreeGrafter"/>
</dbReference>
<dbReference type="InterPro" id="IPR013087">
    <property type="entry name" value="Znf_C2H2_type"/>
</dbReference>
<dbReference type="OrthoDB" id="7491548at2759"/>
<comment type="subcellular location">
    <subcellularLocation>
        <location evidence="1 10 11">Nucleus</location>
    </subcellularLocation>
</comment>
<evidence type="ECO:0000256" key="3">
    <source>
        <dbReference type="ARBA" id="ARBA00022737"/>
    </source>
</evidence>
<keyword evidence="6 10" id="KW-0238">DNA-binding</keyword>
<feature type="compositionally biased region" description="Basic and acidic residues" evidence="12">
    <location>
        <begin position="27"/>
        <end position="38"/>
    </location>
</feature>
<reference evidence="15 16" key="1">
    <citation type="submission" date="2015-07" db="EMBL/GenBank/DDBJ databases">
        <title>The genome of Dufourea novaeangliae.</title>
        <authorList>
            <person name="Pan H."/>
            <person name="Kapheim K."/>
        </authorList>
    </citation>
    <scope>NUCLEOTIDE SEQUENCE [LARGE SCALE GENOMIC DNA]</scope>
    <source>
        <strain evidence="15">0120121106</strain>
        <tissue evidence="15">Whole body</tissue>
    </source>
</reference>
<dbReference type="GO" id="GO:0008270">
    <property type="term" value="F:zinc ion binding"/>
    <property type="evidence" value="ECO:0007669"/>
    <property type="project" value="UniProtKB-KW"/>
</dbReference>
<dbReference type="GO" id="GO:0000122">
    <property type="term" value="P:negative regulation of transcription by RNA polymerase II"/>
    <property type="evidence" value="ECO:0007669"/>
    <property type="project" value="UniProtKB-ARBA"/>
</dbReference>
<keyword evidence="3" id="KW-0677">Repeat</keyword>
<gene>
    <name evidence="15" type="ORF">WN55_00505</name>
</gene>
<dbReference type="InterPro" id="IPR009057">
    <property type="entry name" value="Homeodomain-like_sf"/>
</dbReference>
<keyword evidence="4 9" id="KW-0863">Zinc-finger</keyword>
<dbReference type="SUPFAM" id="SSF57667">
    <property type="entry name" value="beta-beta-alpha zinc fingers"/>
    <property type="match status" value="4"/>
</dbReference>
<dbReference type="FunFam" id="3.30.160.60:FF:000145">
    <property type="entry name" value="Zinc finger protein 574"/>
    <property type="match status" value="1"/>
</dbReference>
<dbReference type="SMART" id="SM00355">
    <property type="entry name" value="ZnF_C2H2"/>
    <property type="match status" value="7"/>
</dbReference>
<dbReference type="PROSITE" id="PS50071">
    <property type="entry name" value="HOMEOBOX_2"/>
    <property type="match status" value="1"/>
</dbReference>
<evidence type="ECO:0000256" key="9">
    <source>
        <dbReference type="PROSITE-ProRule" id="PRU00042"/>
    </source>
</evidence>
<dbReference type="AlphaFoldDB" id="A0A154PD77"/>
<feature type="region of interest" description="Disordered" evidence="12">
    <location>
        <begin position="20"/>
        <end position="45"/>
    </location>
</feature>
<dbReference type="STRING" id="178035.A0A154PD77"/>
<feature type="compositionally biased region" description="Acidic residues" evidence="12">
    <location>
        <begin position="507"/>
        <end position="518"/>
    </location>
</feature>
<dbReference type="Pfam" id="PF13894">
    <property type="entry name" value="zf-C2H2_4"/>
    <property type="match status" value="1"/>
</dbReference>
<evidence type="ECO:0000256" key="2">
    <source>
        <dbReference type="ARBA" id="ARBA00022723"/>
    </source>
</evidence>
<organism evidence="15 16">
    <name type="scientific">Dufourea novaeangliae</name>
    <name type="common">Sweat bee</name>
    <dbReference type="NCBI Taxonomy" id="178035"/>
    <lineage>
        <taxon>Eukaryota</taxon>
        <taxon>Metazoa</taxon>
        <taxon>Ecdysozoa</taxon>
        <taxon>Arthropoda</taxon>
        <taxon>Hexapoda</taxon>
        <taxon>Insecta</taxon>
        <taxon>Pterygota</taxon>
        <taxon>Neoptera</taxon>
        <taxon>Endopterygota</taxon>
        <taxon>Hymenoptera</taxon>
        <taxon>Apocrita</taxon>
        <taxon>Aculeata</taxon>
        <taxon>Apoidea</taxon>
        <taxon>Anthophila</taxon>
        <taxon>Halictidae</taxon>
        <taxon>Rophitinae</taxon>
        <taxon>Dufourea</taxon>
    </lineage>
</organism>
<name>A0A154PD77_DUFNO</name>